<evidence type="ECO:0000256" key="2">
    <source>
        <dbReference type="PIRSR" id="PIRSR004976-51"/>
    </source>
</evidence>
<dbReference type="EMBL" id="DVHL01000013">
    <property type="protein sequence ID" value="HIR65535.1"/>
    <property type="molecule type" value="Genomic_DNA"/>
</dbReference>
<keyword evidence="1" id="KW-0808">Transferase</keyword>
<evidence type="ECO:0000259" key="3">
    <source>
        <dbReference type="Pfam" id="PF01171"/>
    </source>
</evidence>
<dbReference type="Gene3D" id="3.40.50.620">
    <property type="entry name" value="HUPs"/>
    <property type="match status" value="1"/>
</dbReference>
<evidence type="ECO:0000313" key="5">
    <source>
        <dbReference type="Proteomes" id="UP000824200"/>
    </source>
</evidence>
<reference evidence="4" key="2">
    <citation type="journal article" date="2021" name="PeerJ">
        <title>Extensive microbial diversity within the chicken gut microbiome revealed by metagenomics and culture.</title>
        <authorList>
            <person name="Gilroy R."/>
            <person name="Ravi A."/>
            <person name="Getino M."/>
            <person name="Pursley I."/>
            <person name="Horton D.L."/>
            <person name="Alikhan N.F."/>
            <person name="Baker D."/>
            <person name="Gharbi K."/>
            <person name="Hall N."/>
            <person name="Watson M."/>
            <person name="Adriaenssens E.M."/>
            <person name="Foster-Nyarko E."/>
            <person name="Jarju S."/>
            <person name="Secka A."/>
            <person name="Antonio M."/>
            <person name="Oren A."/>
            <person name="Chaudhuri R.R."/>
            <person name="La Ragione R."/>
            <person name="Hildebrand F."/>
            <person name="Pallen M.J."/>
        </authorList>
    </citation>
    <scope>NUCLEOTIDE SEQUENCE</scope>
    <source>
        <strain evidence="4">CHK121-14286</strain>
    </source>
</reference>
<dbReference type="AlphaFoldDB" id="A0A9D1E3G6"/>
<feature type="binding site" evidence="2">
    <location>
        <begin position="29"/>
        <end position="31"/>
    </location>
    <ligand>
        <name>ATP</name>
        <dbReference type="ChEBI" id="CHEBI:30616"/>
    </ligand>
</feature>
<feature type="binding site" evidence="2">
    <location>
        <position position="136"/>
    </location>
    <ligand>
        <name>ATP</name>
        <dbReference type="ChEBI" id="CHEBI:30616"/>
    </ligand>
</feature>
<feature type="binding site" evidence="2">
    <location>
        <position position="131"/>
    </location>
    <ligand>
        <name>ATP</name>
        <dbReference type="ChEBI" id="CHEBI:30616"/>
    </ligand>
</feature>
<evidence type="ECO:0000313" key="4">
    <source>
        <dbReference type="EMBL" id="HIR65535.1"/>
    </source>
</evidence>
<dbReference type="InterPro" id="IPR014729">
    <property type="entry name" value="Rossmann-like_a/b/a_fold"/>
</dbReference>
<dbReference type="PANTHER" id="PTHR43686:SF1">
    <property type="entry name" value="AMINOTRAN_5 DOMAIN-CONTAINING PROTEIN"/>
    <property type="match status" value="1"/>
</dbReference>
<feature type="binding site" evidence="2">
    <location>
        <position position="35"/>
    </location>
    <ligand>
        <name>ATP</name>
        <dbReference type="ChEBI" id="CHEBI:30616"/>
    </ligand>
</feature>
<dbReference type="PANTHER" id="PTHR43686">
    <property type="entry name" value="SULFURTRANSFERASE-RELATED"/>
    <property type="match status" value="1"/>
</dbReference>
<evidence type="ECO:0000256" key="1">
    <source>
        <dbReference type="ARBA" id="ARBA00022679"/>
    </source>
</evidence>
<protein>
    <submittedName>
        <fullName evidence="4">tRNA 2-thiocytidine(32) synthetase TtcA</fullName>
    </submittedName>
</protein>
<reference evidence="4" key="1">
    <citation type="submission" date="2020-10" db="EMBL/GenBank/DDBJ databases">
        <authorList>
            <person name="Gilroy R."/>
        </authorList>
    </citation>
    <scope>NUCLEOTIDE SEQUENCE</scope>
    <source>
        <strain evidence="4">CHK121-14286</strain>
    </source>
</reference>
<dbReference type="PIRSF" id="PIRSF004976">
    <property type="entry name" value="ATPase_YdaO"/>
    <property type="match status" value="1"/>
</dbReference>
<dbReference type="InterPro" id="IPR035107">
    <property type="entry name" value="tRNA_thiolation_TtcA_Ctu1"/>
</dbReference>
<organism evidence="4 5">
    <name type="scientific">Candidatus Fimimonas gallinarum</name>
    <dbReference type="NCBI Taxonomy" id="2840821"/>
    <lineage>
        <taxon>Bacteria</taxon>
        <taxon>Pseudomonadati</taxon>
        <taxon>Myxococcota</taxon>
        <taxon>Myxococcia</taxon>
        <taxon>Myxococcales</taxon>
        <taxon>Cystobacterineae</taxon>
        <taxon>Myxococcaceae</taxon>
        <taxon>Myxococcaceae incertae sedis</taxon>
        <taxon>Candidatus Fimimonas</taxon>
    </lineage>
</organism>
<dbReference type="Pfam" id="PF01171">
    <property type="entry name" value="ATP_bind_3"/>
    <property type="match status" value="1"/>
</dbReference>
<feature type="binding site" evidence="2">
    <location>
        <position position="61"/>
    </location>
    <ligand>
        <name>ATP</name>
        <dbReference type="ChEBI" id="CHEBI:30616"/>
    </ligand>
</feature>
<sequence length="240" mass="27682">MNLQKLLSPMRRAINDYNMVQSGDKIAVGVSGGKDSLMLLTLLKAYQRFSEHSFELCGITIDMGFTENAYKPVEDYCRQLGIDYYTEKTDIAEIIFDVRKEKNPCSLCAKMRRGALNNKINQLGFSKLALGHHRNDVVETFLLSLFYEGRLNTFQPVSYMSRSNVTLIRPMIYIDERDIVGYAKNLPVCKNPCPADKHSQRETMKEIVRELSKTYPDLEGKMANAIMHPERYNLWDKFNK</sequence>
<dbReference type="InterPro" id="IPR011063">
    <property type="entry name" value="TilS/TtcA_N"/>
</dbReference>
<proteinExistence type="predicted"/>
<feature type="domain" description="tRNA(Ile)-lysidine/2-thiocytidine synthase N-terminal" evidence="3">
    <location>
        <begin position="25"/>
        <end position="185"/>
    </location>
</feature>
<dbReference type="GO" id="GO:0016740">
    <property type="term" value="F:transferase activity"/>
    <property type="evidence" value="ECO:0007669"/>
    <property type="project" value="UniProtKB-KW"/>
</dbReference>
<dbReference type="GO" id="GO:0005524">
    <property type="term" value="F:ATP binding"/>
    <property type="evidence" value="ECO:0007669"/>
    <property type="project" value="UniProtKB-KW"/>
</dbReference>
<accession>A0A9D1E3G6</accession>
<gene>
    <name evidence="4" type="ORF">IAC95_01425</name>
</gene>
<dbReference type="Proteomes" id="UP000824200">
    <property type="component" value="Unassembled WGS sequence"/>
</dbReference>
<dbReference type="GO" id="GO:0008033">
    <property type="term" value="P:tRNA processing"/>
    <property type="evidence" value="ECO:0007669"/>
    <property type="project" value="InterPro"/>
</dbReference>
<keyword evidence="2" id="KW-0547">Nucleotide-binding</keyword>
<dbReference type="CDD" id="cd24138">
    <property type="entry name" value="TtcA-like"/>
    <property type="match status" value="1"/>
</dbReference>
<comment type="caution">
    <text evidence="4">The sequence shown here is derived from an EMBL/GenBank/DDBJ whole genome shotgun (WGS) entry which is preliminary data.</text>
</comment>
<name>A0A9D1E3G6_9BACT</name>
<keyword evidence="2" id="KW-0067">ATP-binding</keyword>
<dbReference type="SUPFAM" id="SSF52402">
    <property type="entry name" value="Adenine nucleotide alpha hydrolases-like"/>
    <property type="match status" value="1"/>
</dbReference>